<name>A0A937AKI2_9BACT</name>
<dbReference type="PIRSF" id="PIRSF016184">
    <property type="entry name" value="PhzC_PhzF"/>
    <property type="match status" value="1"/>
</dbReference>
<dbReference type="NCBIfam" id="TIGR00654">
    <property type="entry name" value="PhzF_family"/>
    <property type="match status" value="1"/>
</dbReference>
<proteinExistence type="inferred from homology"/>
<dbReference type="GO" id="GO:0005737">
    <property type="term" value="C:cytoplasm"/>
    <property type="evidence" value="ECO:0007669"/>
    <property type="project" value="TreeGrafter"/>
</dbReference>
<dbReference type="Gene3D" id="3.10.310.10">
    <property type="entry name" value="Diaminopimelate Epimerase, Chain A, domain 1"/>
    <property type="match status" value="2"/>
</dbReference>
<dbReference type="Proteomes" id="UP000642920">
    <property type="component" value="Unassembled WGS sequence"/>
</dbReference>
<dbReference type="PANTHER" id="PTHR13774">
    <property type="entry name" value="PHENAZINE BIOSYNTHESIS PROTEIN"/>
    <property type="match status" value="1"/>
</dbReference>
<sequence length="267" mass="30029">MTKYPLSLINAFTNPKIDFLGNPCAVVLLSSAISDDQMQQIASDLSQPATSFLIPQGNAQYDVRWFAPDEEILLCGHGSLAAMAFLFNRDASLRSITLKTKTAKLIEGTPYQDYFQIKLDRIEHKKSNAPKNLEAALGEEITAYYETDNKHIVVLKNEQALKRMSPDFEALRKIDVFGYSVTAKSDEEEVDFVSRTLVPHVKQLEDHATGSSHALLLPLWQKELGKNEFVAKQHSPRGGFFKAQIDSDYVYLRGNTTLRFKGELIVE</sequence>
<dbReference type="GO" id="GO:0016853">
    <property type="term" value="F:isomerase activity"/>
    <property type="evidence" value="ECO:0007669"/>
    <property type="project" value="UniProtKB-KW"/>
</dbReference>
<comment type="caution">
    <text evidence="3">The sequence shown here is derived from an EMBL/GenBank/DDBJ whole genome shotgun (WGS) entry which is preliminary data.</text>
</comment>
<dbReference type="EMBL" id="JAERQG010000008">
    <property type="protein sequence ID" value="MBL0767169.1"/>
    <property type="molecule type" value="Genomic_DNA"/>
</dbReference>
<dbReference type="Pfam" id="PF02567">
    <property type="entry name" value="PhzC-PhzF"/>
    <property type="match status" value="1"/>
</dbReference>
<comment type="similarity">
    <text evidence="1">Belongs to the PhzF family.</text>
</comment>
<accession>A0A937AKI2</accession>
<evidence type="ECO:0000313" key="4">
    <source>
        <dbReference type="Proteomes" id="UP000642920"/>
    </source>
</evidence>
<dbReference type="PANTHER" id="PTHR13774:SF17">
    <property type="entry name" value="PHENAZINE BIOSYNTHESIS-LIKE DOMAIN-CONTAINING PROTEIN"/>
    <property type="match status" value="1"/>
</dbReference>
<keyword evidence="2" id="KW-0413">Isomerase</keyword>
<evidence type="ECO:0000256" key="2">
    <source>
        <dbReference type="ARBA" id="ARBA00023235"/>
    </source>
</evidence>
<dbReference type="RefSeq" id="WP_201924701.1">
    <property type="nucleotide sequence ID" value="NZ_JAERQG010000008.1"/>
</dbReference>
<reference evidence="3" key="1">
    <citation type="submission" date="2021-01" db="EMBL/GenBank/DDBJ databases">
        <title>Marivirga sp. nov., isolated from intertidal surface sediments.</title>
        <authorList>
            <person name="Zhang M."/>
        </authorList>
    </citation>
    <scope>NUCLEOTIDE SEQUENCE</scope>
    <source>
        <strain evidence="3">SM1354</strain>
    </source>
</reference>
<dbReference type="InterPro" id="IPR003719">
    <property type="entry name" value="Phenazine_PhzF-like"/>
</dbReference>
<gene>
    <name evidence="3" type="ORF">JKP34_18020</name>
</gene>
<dbReference type="AlphaFoldDB" id="A0A937AKI2"/>
<protein>
    <submittedName>
        <fullName evidence="3">PhzF family phenazine biosynthesis protein</fullName>
    </submittedName>
</protein>
<keyword evidence="4" id="KW-1185">Reference proteome</keyword>
<dbReference type="SUPFAM" id="SSF54506">
    <property type="entry name" value="Diaminopimelate epimerase-like"/>
    <property type="match status" value="1"/>
</dbReference>
<evidence type="ECO:0000256" key="1">
    <source>
        <dbReference type="ARBA" id="ARBA00008270"/>
    </source>
</evidence>
<organism evidence="3 4">
    <name type="scientific">Marivirga atlantica</name>
    <dbReference type="NCBI Taxonomy" id="1548457"/>
    <lineage>
        <taxon>Bacteria</taxon>
        <taxon>Pseudomonadati</taxon>
        <taxon>Bacteroidota</taxon>
        <taxon>Cytophagia</taxon>
        <taxon>Cytophagales</taxon>
        <taxon>Marivirgaceae</taxon>
        <taxon>Marivirga</taxon>
    </lineage>
</organism>
<evidence type="ECO:0000313" key="3">
    <source>
        <dbReference type="EMBL" id="MBL0767169.1"/>
    </source>
</evidence>